<dbReference type="Pfam" id="PF00084">
    <property type="entry name" value="Sushi"/>
    <property type="match status" value="1"/>
</dbReference>
<reference evidence="6 8" key="1">
    <citation type="journal article" date="2019" name="Sci. Rep.">
        <title>Orb-weaving spider Araneus ventricosus genome elucidates the spidroin gene catalogue.</title>
        <authorList>
            <person name="Kono N."/>
            <person name="Nakamura H."/>
            <person name="Ohtoshi R."/>
            <person name="Moran D.A.P."/>
            <person name="Shinohara A."/>
            <person name="Yoshida Y."/>
            <person name="Fujiwara M."/>
            <person name="Mori M."/>
            <person name="Tomita M."/>
            <person name="Arakawa K."/>
        </authorList>
    </citation>
    <scope>NUCLEOTIDE SEQUENCE [LARGE SCALE GENOMIC DNA]</scope>
</reference>
<feature type="domain" description="Sushi" evidence="4">
    <location>
        <begin position="62"/>
        <end position="129"/>
    </location>
</feature>
<evidence type="ECO:0000313" key="7">
    <source>
        <dbReference type="EMBL" id="GBO39294.1"/>
    </source>
</evidence>
<keyword evidence="1" id="KW-1015">Disulfide bond</keyword>
<dbReference type="Gene3D" id="2.10.70.10">
    <property type="entry name" value="Complement Module, domain 1"/>
    <property type="match status" value="1"/>
</dbReference>
<dbReference type="InterPro" id="IPR035976">
    <property type="entry name" value="Sushi/SCR/CCP_sf"/>
</dbReference>
<sequence>GGHCEVEVTGAGSYNCTIDMEGTHCDITCDGQYQGTFHCYPGRPWNPPLPFCTVSKVASQRATCADPGIPRDGRRINPDGSDALDPRMFQEGESVIFTCNGEGSALQGKSFITCLADGSWSAPRPQCISFRVGSIYDGSSVESGFKPGNPPAPRPPPDSQATEPS</sequence>
<feature type="compositionally biased region" description="Pro residues" evidence="3">
    <location>
        <begin position="148"/>
        <end position="158"/>
    </location>
</feature>
<evidence type="ECO:0000256" key="3">
    <source>
        <dbReference type="SAM" id="MobiDB-lite"/>
    </source>
</evidence>
<evidence type="ECO:0000313" key="8">
    <source>
        <dbReference type="Proteomes" id="UP000499080"/>
    </source>
</evidence>
<feature type="region of interest" description="Disordered" evidence="3">
    <location>
        <begin position="139"/>
        <end position="165"/>
    </location>
</feature>
<comment type="caution">
    <text evidence="2">Lacks conserved residue(s) required for the propagation of feature annotation.</text>
</comment>
<accession>A0A4Y2WT07</accession>
<dbReference type="PROSITE" id="PS50923">
    <property type="entry name" value="SUSHI"/>
    <property type="match status" value="1"/>
</dbReference>
<dbReference type="OrthoDB" id="6428384at2759"/>
<name>A0A4Y2WT07_ARAVE</name>
<dbReference type="Proteomes" id="UP000499080">
    <property type="component" value="Unassembled WGS sequence"/>
</dbReference>
<evidence type="ECO:0000256" key="2">
    <source>
        <dbReference type="PROSITE-ProRule" id="PRU00302"/>
    </source>
</evidence>
<proteinExistence type="predicted"/>
<comment type="caution">
    <text evidence="6">The sequence shown here is derived from an EMBL/GenBank/DDBJ whole genome shotgun (WGS) entry which is preliminary data.</text>
</comment>
<feature type="non-terminal residue" evidence="6">
    <location>
        <position position="1"/>
    </location>
</feature>
<dbReference type="InterPro" id="IPR000436">
    <property type="entry name" value="Sushi_SCR_CCP_dom"/>
</dbReference>
<dbReference type="SUPFAM" id="SSF57535">
    <property type="entry name" value="Complement control module/SCR domain"/>
    <property type="match status" value="1"/>
</dbReference>
<evidence type="ECO:0000313" key="5">
    <source>
        <dbReference type="EMBL" id="GBO39291.1"/>
    </source>
</evidence>
<gene>
    <name evidence="7" type="ORF">AVEN_120524_1</name>
    <name evidence="5" type="ORF">AVEN_223928_1</name>
    <name evidence="6" type="ORF">AVEN_241263_1</name>
</gene>
<dbReference type="EMBL" id="BGPR01064279">
    <property type="protein sequence ID" value="GBO39291.1"/>
    <property type="molecule type" value="Genomic_DNA"/>
</dbReference>
<evidence type="ECO:0000259" key="4">
    <source>
        <dbReference type="PROSITE" id="PS50923"/>
    </source>
</evidence>
<keyword evidence="2" id="KW-0768">Sushi</keyword>
<protein>
    <recommendedName>
        <fullName evidence="4">Sushi domain-containing protein</fullName>
    </recommendedName>
</protein>
<dbReference type="EMBL" id="BGPR01064287">
    <property type="protein sequence ID" value="GBO39294.1"/>
    <property type="molecule type" value="Genomic_DNA"/>
</dbReference>
<evidence type="ECO:0000313" key="6">
    <source>
        <dbReference type="EMBL" id="GBO39292.1"/>
    </source>
</evidence>
<dbReference type="SMART" id="SM00032">
    <property type="entry name" value="CCP"/>
    <property type="match status" value="2"/>
</dbReference>
<dbReference type="EMBL" id="BGPR01064281">
    <property type="protein sequence ID" value="GBO39292.1"/>
    <property type="molecule type" value="Genomic_DNA"/>
</dbReference>
<organism evidence="6 8">
    <name type="scientific">Araneus ventricosus</name>
    <name type="common">Orbweaver spider</name>
    <name type="synonym">Epeira ventricosa</name>
    <dbReference type="NCBI Taxonomy" id="182803"/>
    <lineage>
        <taxon>Eukaryota</taxon>
        <taxon>Metazoa</taxon>
        <taxon>Ecdysozoa</taxon>
        <taxon>Arthropoda</taxon>
        <taxon>Chelicerata</taxon>
        <taxon>Arachnida</taxon>
        <taxon>Araneae</taxon>
        <taxon>Araneomorphae</taxon>
        <taxon>Entelegynae</taxon>
        <taxon>Araneoidea</taxon>
        <taxon>Araneidae</taxon>
        <taxon>Araneus</taxon>
    </lineage>
</organism>
<dbReference type="AlphaFoldDB" id="A0A4Y2WT07"/>
<keyword evidence="8" id="KW-1185">Reference proteome</keyword>
<dbReference type="CDD" id="cd00033">
    <property type="entry name" value="CCP"/>
    <property type="match status" value="1"/>
</dbReference>
<evidence type="ECO:0000256" key="1">
    <source>
        <dbReference type="ARBA" id="ARBA00023157"/>
    </source>
</evidence>